<sequence length="284" mass="31363">MTLMERLEAEQAHFTAREHDIAQYLTQNYPQAILQSASAIARATGISPPTVVRFFAKLGYDSFAEAQEEIRREVVSKLHSPVDRIGLPDSSERSAADLLARHAAAEATNLRATFGQIDPDGFAAAVAAVSESRGRVYVIGEKDSYAIAYFLFSHLNLCRRDVVLLETGQAMLADRLLWSRPDDVLICVSIRRYSPNSRKVAGHFRDMGAAVVVLTDTPLSPLMPFATHRLLAQTASLSVFDSFTALMSVAGALVGEVARLSRESMQDSLNRGQDLWRRFDTFLN</sequence>
<evidence type="ECO:0000256" key="3">
    <source>
        <dbReference type="ARBA" id="ARBA00023163"/>
    </source>
</evidence>
<dbReference type="Pfam" id="PF01418">
    <property type="entry name" value="HTH_6"/>
    <property type="match status" value="1"/>
</dbReference>
<keyword evidence="1" id="KW-0805">Transcription regulation</keyword>
<dbReference type="Gene3D" id="3.40.50.10490">
    <property type="entry name" value="Glucose-6-phosphate isomerase like protein, domain 1"/>
    <property type="match status" value="1"/>
</dbReference>
<dbReference type="SUPFAM" id="SSF46689">
    <property type="entry name" value="Homeodomain-like"/>
    <property type="match status" value="1"/>
</dbReference>
<comment type="caution">
    <text evidence="5">The sequence shown here is derived from an EMBL/GenBank/DDBJ whole genome shotgun (WGS) entry which is preliminary data.</text>
</comment>
<accession>A0A4R7BN75</accession>
<feature type="domain" description="HTH rpiR-type" evidence="4">
    <location>
        <begin position="1"/>
        <end position="77"/>
    </location>
</feature>
<dbReference type="OrthoDB" id="9814005at2"/>
<dbReference type="SUPFAM" id="SSF53697">
    <property type="entry name" value="SIS domain"/>
    <property type="match status" value="1"/>
</dbReference>
<keyword evidence="2" id="KW-0238">DNA-binding</keyword>
<dbReference type="PANTHER" id="PTHR30514:SF18">
    <property type="entry name" value="RPIR-FAMILY TRANSCRIPTIONAL REGULATOR"/>
    <property type="match status" value="1"/>
</dbReference>
<dbReference type="GO" id="GO:0097367">
    <property type="term" value="F:carbohydrate derivative binding"/>
    <property type="evidence" value="ECO:0007669"/>
    <property type="project" value="InterPro"/>
</dbReference>
<dbReference type="PROSITE" id="PS51071">
    <property type="entry name" value="HTH_RPIR"/>
    <property type="match status" value="1"/>
</dbReference>
<dbReference type="InterPro" id="IPR001347">
    <property type="entry name" value="SIS_dom"/>
</dbReference>
<dbReference type="GO" id="GO:0003677">
    <property type="term" value="F:DNA binding"/>
    <property type="evidence" value="ECO:0007669"/>
    <property type="project" value="UniProtKB-KW"/>
</dbReference>
<name>A0A4R7BN75_9HYPH</name>
<dbReference type="GO" id="GO:1901135">
    <property type="term" value="P:carbohydrate derivative metabolic process"/>
    <property type="evidence" value="ECO:0007669"/>
    <property type="project" value="InterPro"/>
</dbReference>
<dbReference type="InterPro" id="IPR047640">
    <property type="entry name" value="RpiR-like"/>
</dbReference>
<dbReference type="InterPro" id="IPR046348">
    <property type="entry name" value="SIS_dom_sf"/>
</dbReference>
<dbReference type="InterPro" id="IPR035472">
    <property type="entry name" value="RpiR-like_SIS"/>
</dbReference>
<evidence type="ECO:0000259" key="4">
    <source>
        <dbReference type="PROSITE" id="PS51071"/>
    </source>
</evidence>
<proteinExistence type="predicted"/>
<dbReference type="AlphaFoldDB" id="A0A4R7BN75"/>
<gene>
    <name evidence="5" type="ORF">EV668_4498</name>
</gene>
<evidence type="ECO:0000256" key="1">
    <source>
        <dbReference type="ARBA" id="ARBA00023015"/>
    </source>
</evidence>
<dbReference type="PANTHER" id="PTHR30514">
    <property type="entry name" value="GLUCOKINASE"/>
    <property type="match status" value="1"/>
</dbReference>
<evidence type="ECO:0000313" key="6">
    <source>
        <dbReference type="Proteomes" id="UP000295122"/>
    </source>
</evidence>
<protein>
    <submittedName>
        <fullName evidence="5">RpiR family transcriptional regulator</fullName>
    </submittedName>
</protein>
<evidence type="ECO:0000256" key="2">
    <source>
        <dbReference type="ARBA" id="ARBA00023125"/>
    </source>
</evidence>
<keyword evidence="6" id="KW-1185">Reference proteome</keyword>
<dbReference type="InterPro" id="IPR000281">
    <property type="entry name" value="HTH_RpiR"/>
</dbReference>
<dbReference type="GO" id="GO:0003700">
    <property type="term" value="F:DNA-binding transcription factor activity"/>
    <property type="evidence" value="ECO:0007669"/>
    <property type="project" value="InterPro"/>
</dbReference>
<reference evidence="5 6" key="1">
    <citation type="submission" date="2019-03" db="EMBL/GenBank/DDBJ databases">
        <title>Genomic Encyclopedia of Type Strains, Phase IV (KMG-IV): sequencing the most valuable type-strain genomes for metagenomic binning, comparative biology and taxonomic classification.</title>
        <authorList>
            <person name="Goeker M."/>
        </authorList>
    </citation>
    <scope>NUCLEOTIDE SEQUENCE [LARGE SCALE GENOMIC DNA]</scope>
    <source>
        <strain evidence="5 6">DSM 25903</strain>
    </source>
</reference>
<dbReference type="InterPro" id="IPR009057">
    <property type="entry name" value="Homeodomain-like_sf"/>
</dbReference>
<evidence type="ECO:0000313" key="5">
    <source>
        <dbReference type="EMBL" id="TDR85377.1"/>
    </source>
</evidence>
<dbReference type="EMBL" id="SNZR01000017">
    <property type="protein sequence ID" value="TDR85377.1"/>
    <property type="molecule type" value="Genomic_DNA"/>
</dbReference>
<dbReference type="InterPro" id="IPR036388">
    <property type="entry name" value="WH-like_DNA-bd_sf"/>
</dbReference>
<dbReference type="Proteomes" id="UP000295122">
    <property type="component" value="Unassembled WGS sequence"/>
</dbReference>
<dbReference type="Gene3D" id="1.10.10.10">
    <property type="entry name" value="Winged helix-like DNA-binding domain superfamily/Winged helix DNA-binding domain"/>
    <property type="match status" value="1"/>
</dbReference>
<dbReference type="CDD" id="cd05013">
    <property type="entry name" value="SIS_RpiR"/>
    <property type="match status" value="1"/>
</dbReference>
<keyword evidence="3" id="KW-0804">Transcription</keyword>
<dbReference type="RefSeq" id="WP_133774334.1">
    <property type="nucleotide sequence ID" value="NZ_SNZR01000017.1"/>
</dbReference>
<organism evidence="5 6">
    <name type="scientific">Enterovirga rhinocerotis</name>
    <dbReference type="NCBI Taxonomy" id="1339210"/>
    <lineage>
        <taxon>Bacteria</taxon>
        <taxon>Pseudomonadati</taxon>
        <taxon>Pseudomonadota</taxon>
        <taxon>Alphaproteobacteria</taxon>
        <taxon>Hyphomicrobiales</taxon>
        <taxon>Methylobacteriaceae</taxon>
        <taxon>Enterovirga</taxon>
    </lineage>
</organism>
<dbReference type="Pfam" id="PF01380">
    <property type="entry name" value="SIS"/>
    <property type="match status" value="1"/>
</dbReference>